<gene>
    <name evidence="2" type="ORF">F8566_04815</name>
</gene>
<dbReference type="SUPFAM" id="SSF102588">
    <property type="entry name" value="LmbE-like"/>
    <property type="match status" value="1"/>
</dbReference>
<dbReference type="SUPFAM" id="SSF89372">
    <property type="entry name" value="Fucose-specific lectin"/>
    <property type="match status" value="2"/>
</dbReference>
<dbReference type="GO" id="GO:0016137">
    <property type="term" value="P:glycoside metabolic process"/>
    <property type="evidence" value="ECO:0007669"/>
    <property type="project" value="UniProtKB-ARBA"/>
</dbReference>
<dbReference type="PANTHER" id="PTHR12993:SF23">
    <property type="entry name" value="N-ACETYLGLUCOSAMINYLPHOSPHATIDYLINOSITOL DEACETYLASE"/>
    <property type="match status" value="1"/>
</dbReference>
<dbReference type="PANTHER" id="PTHR12993">
    <property type="entry name" value="N-ACETYLGLUCOSAMINYL-PHOSPHATIDYLINOSITOL DE-N-ACETYLASE-RELATED"/>
    <property type="match status" value="1"/>
</dbReference>
<evidence type="ECO:0008006" key="4">
    <source>
        <dbReference type="Google" id="ProtNLM"/>
    </source>
</evidence>
<accession>A0A6H9Z193</accession>
<dbReference type="OrthoDB" id="6064917at2"/>
<comment type="caution">
    <text evidence="2">The sequence shown here is derived from an EMBL/GenBank/DDBJ whole genome shotgun (WGS) entry which is preliminary data.</text>
</comment>
<keyword evidence="1" id="KW-0862">Zinc</keyword>
<dbReference type="InterPro" id="IPR024078">
    <property type="entry name" value="LmbE-like_dom_sf"/>
</dbReference>
<dbReference type="GO" id="GO:0000225">
    <property type="term" value="F:N-acetylglucosaminylphosphatidylinositol deacetylase activity"/>
    <property type="evidence" value="ECO:0007669"/>
    <property type="project" value="TreeGrafter"/>
</dbReference>
<keyword evidence="3" id="KW-1185">Reference proteome</keyword>
<dbReference type="InterPro" id="IPR003737">
    <property type="entry name" value="GlcNAc_PI_deacetylase-related"/>
</dbReference>
<dbReference type="Pfam" id="PF02585">
    <property type="entry name" value="PIG-L"/>
    <property type="match status" value="1"/>
</dbReference>
<dbReference type="Gene3D" id="3.40.50.10320">
    <property type="entry name" value="LmbE-like"/>
    <property type="match status" value="1"/>
</dbReference>
<dbReference type="EMBL" id="WBMT01000002">
    <property type="protein sequence ID" value="KAB2351555.1"/>
    <property type="molecule type" value="Genomic_DNA"/>
</dbReference>
<name>A0A6H9Z193_9ACTN</name>
<protein>
    <recommendedName>
        <fullName evidence="4">PIG-L family deacetylase</fullName>
    </recommendedName>
</protein>
<dbReference type="Proteomes" id="UP000468735">
    <property type="component" value="Unassembled WGS sequence"/>
</dbReference>
<organism evidence="2 3">
    <name type="scientific">Actinomadura rudentiformis</name>
    <dbReference type="NCBI Taxonomy" id="359158"/>
    <lineage>
        <taxon>Bacteria</taxon>
        <taxon>Bacillati</taxon>
        <taxon>Actinomycetota</taxon>
        <taxon>Actinomycetes</taxon>
        <taxon>Streptosporangiales</taxon>
        <taxon>Thermomonosporaceae</taxon>
        <taxon>Actinomadura</taxon>
    </lineage>
</organism>
<dbReference type="RefSeq" id="WP_151558413.1">
    <property type="nucleotide sequence ID" value="NZ_WBMT01000002.1"/>
</dbReference>
<evidence type="ECO:0000313" key="2">
    <source>
        <dbReference type="EMBL" id="KAB2351555.1"/>
    </source>
</evidence>
<sequence length="671" mass="71614">MGIREGVPVPLAVTGAVVVSGLAMVAGVTFAENGIQARREPVPVRPAAAPDGKAGAAGKKDRYMQVVAHADDDLLFMNPDIRDVIAAGRQTVTVFLTAGEGYARGYDPYAYSASRERGIRQAYARMAGVRDRWTSGALVAGPLTVQVDTLTERPTVRLVWFRLPDGADKHTSTLGKNALKRLQRDLIGTNCVHTVVPAGSPFSRCASRADVLAALQALMKTFGTTVVRHQDTQPHGHDHKDHVAAARLTAEAVRGAGDPRLVAIGYVDYAILRLPVNLGPGQRAGKKAAFEAYRRHDRLLGPQKLPKYWGWTKRMYRRWPGSGVQLARGSDGLLRAFAVEQGGLYVWTQRNAGEWSGPLRIDPGFPLSPGITVGSVGDQWMVAARRADDTHGLVVFQAGRANAWQVTQLGAPGRERDRKHTGSPAVTATADGRIAVFVRTGAGTVAMRMQGKPLGTFGKWRDLGGRDLRDGLAVTPAGRSPIEVFAASDDAPRARARREATGRGTVMRWRMQETRPVRGEDIGRTSPAGPLRLSAGPDARTRLLHRDPRSGQYLVQKERADGTFAPPVRVGGVDAVDAPALATSDGGQTSLICARGGTPAGISCSFADGRGLSFGRWFSLGGPLVASPSVAFDSAGRAVVAALGDHGRLLINRQTPGAQTFEGWHAIAETP</sequence>
<evidence type="ECO:0000313" key="3">
    <source>
        <dbReference type="Proteomes" id="UP000468735"/>
    </source>
</evidence>
<evidence type="ECO:0000256" key="1">
    <source>
        <dbReference type="ARBA" id="ARBA00022833"/>
    </source>
</evidence>
<proteinExistence type="predicted"/>
<reference evidence="2 3" key="1">
    <citation type="submission" date="2019-09" db="EMBL/GenBank/DDBJ databases">
        <title>Actinomadura physcomitrii sp. nov., a novel actinomycete isolated from moss [Physcomitrium sphaericum (Ludw) Fuernr].</title>
        <authorList>
            <person name="Zhuang X."/>
            <person name="Liu C."/>
        </authorList>
    </citation>
    <scope>NUCLEOTIDE SEQUENCE [LARGE SCALE GENOMIC DNA]</scope>
    <source>
        <strain evidence="2 3">HMC1</strain>
    </source>
</reference>
<dbReference type="AlphaFoldDB" id="A0A6H9Z193"/>